<evidence type="ECO:0000313" key="4">
    <source>
        <dbReference type="Proteomes" id="UP000823388"/>
    </source>
</evidence>
<evidence type="ECO:0000256" key="1">
    <source>
        <dbReference type="SAM" id="MobiDB-lite"/>
    </source>
</evidence>
<feature type="transmembrane region" description="Helical" evidence="2">
    <location>
        <begin position="126"/>
        <end position="151"/>
    </location>
</feature>
<keyword evidence="2" id="KW-0472">Membrane</keyword>
<evidence type="ECO:0000256" key="2">
    <source>
        <dbReference type="SAM" id="Phobius"/>
    </source>
</evidence>
<keyword evidence="2" id="KW-0812">Transmembrane</keyword>
<protein>
    <submittedName>
        <fullName evidence="3">Uncharacterized protein</fullName>
    </submittedName>
</protein>
<feature type="compositionally biased region" description="Basic residues" evidence="1">
    <location>
        <begin position="70"/>
        <end position="80"/>
    </location>
</feature>
<feature type="compositionally biased region" description="Pro residues" evidence="1">
    <location>
        <begin position="1"/>
        <end position="10"/>
    </location>
</feature>
<gene>
    <name evidence="3" type="ORF">PVAP13_9KG398544</name>
</gene>
<accession>A0A8T0N724</accession>
<name>A0A8T0N724_PANVG</name>
<keyword evidence="2" id="KW-1133">Transmembrane helix</keyword>
<dbReference type="Proteomes" id="UP000823388">
    <property type="component" value="Chromosome 9K"/>
</dbReference>
<feature type="region of interest" description="Disordered" evidence="1">
    <location>
        <begin position="1"/>
        <end position="86"/>
    </location>
</feature>
<sequence length="177" mass="18890">MLLPQPPSTKPPSSAQAERRDGRNYASPSTRPPPPPARSSPSPLPSLARSAGWLLTRVIPPSRLPPPPRHAARARPKYPRPRLPPLALSPQTLTLAPHRLAAAAGPPSARSVRGKAHRPSPCSVPVLLGFGLVWFALAAAGGGWSGLRLLLALHWFTARRVLALLDFSGCGGFWGRF</sequence>
<proteinExistence type="predicted"/>
<dbReference type="AlphaFoldDB" id="A0A8T0N724"/>
<organism evidence="3 4">
    <name type="scientific">Panicum virgatum</name>
    <name type="common">Blackwell switchgrass</name>
    <dbReference type="NCBI Taxonomy" id="38727"/>
    <lineage>
        <taxon>Eukaryota</taxon>
        <taxon>Viridiplantae</taxon>
        <taxon>Streptophyta</taxon>
        <taxon>Embryophyta</taxon>
        <taxon>Tracheophyta</taxon>
        <taxon>Spermatophyta</taxon>
        <taxon>Magnoliopsida</taxon>
        <taxon>Liliopsida</taxon>
        <taxon>Poales</taxon>
        <taxon>Poaceae</taxon>
        <taxon>PACMAD clade</taxon>
        <taxon>Panicoideae</taxon>
        <taxon>Panicodae</taxon>
        <taxon>Paniceae</taxon>
        <taxon>Panicinae</taxon>
        <taxon>Panicum</taxon>
        <taxon>Panicum sect. Hiantes</taxon>
    </lineage>
</organism>
<dbReference type="EMBL" id="CM029053">
    <property type="protein sequence ID" value="KAG2544977.1"/>
    <property type="molecule type" value="Genomic_DNA"/>
</dbReference>
<keyword evidence="4" id="KW-1185">Reference proteome</keyword>
<evidence type="ECO:0000313" key="3">
    <source>
        <dbReference type="EMBL" id="KAG2544977.1"/>
    </source>
</evidence>
<comment type="caution">
    <text evidence="3">The sequence shown here is derived from an EMBL/GenBank/DDBJ whole genome shotgun (WGS) entry which is preliminary data.</text>
</comment>
<feature type="compositionally biased region" description="Pro residues" evidence="1">
    <location>
        <begin position="30"/>
        <end position="44"/>
    </location>
</feature>
<reference evidence="3" key="1">
    <citation type="submission" date="2020-05" db="EMBL/GenBank/DDBJ databases">
        <title>WGS assembly of Panicum virgatum.</title>
        <authorList>
            <person name="Lovell J.T."/>
            <person name="Jenkins J."/>
            <person name="Shu S."/>
            <person name="Juenger T.E."/>
            <person name="Schmutz J."/>
        </authorList>
    </citation>
    <scope>NUCLEOTIDE SEQUENCE</scope>
    <source>
        <strain evidence="3">AP13</strain>
    </source>
</reference>